<dbReference type="GeneID" id="113392553"/>
<dbReference type="InterPro" id="IPR001507">
    <property type="entry name" value="ZP_dom"/>
</dbReference>
<feature type="transmembrane region" description="Helical" evidence="1">
    <location>
        <begin position="656"/>
        <end position="680"/>
    </location>
</feature>
<feature type="signal peptide" evidence="2">
    <location>
        <begin position="1"/>
        <end position="19"/>
    </location>
</feature>
<evidence type="ECO:0000313" key="5">
    <source>
        <dbReference type="Proteomes" id="UP001652626"/>
    </source>
</evidence>
<gene>
    <name evidence="6" type="primary">LOC113392553</name>
</gene>
<dbReference type="OrthoDB" id="6430118at2759"/>
<keyword evidence="5" id="KW-1185">Reference proteome</keyword>
<keyword evidence="1" id="KW-0812">Transmembrane</keyword>
<dbReference type="SUPFAM" id="SSF57414">
    <property type="entry name" value="Hairpin loop containing domain-like"/>
    <property type="match status" value="1"/>
</dbReference>
<evidence type="ECO:0000259" key="3">
    <source>
        <dbReference type="PROSITE" id="PS50948"/>
    </source>
</evidence>
<keyword evidence="2" id="KW-0732">Signal</keyword>
<name>A0A8B8HMU7_VANTA</name>
<keyword evidence="1" id="KW-1133">Transmembrane helix</keyword>
<proteinExistence type="predicted"/>
<organism evidence="5 6">
    <name type="scientific">Vanessa tameamea</name>
    <name type="common">Kamehameha butterfly</name>
    <dbReference type="NCBI Taxonomy" id="334116"/>
    <lineage>
        <taxon>Eukaryota</taxon>
        <taxon>Metazoa</taxon>
        <taxon>Ecdysozoa</taxon>
        <taxon>Arthropoda</taxon>
        <taxon>Hexapoda</taxon>
        <taxon>Insecta</taxon>
        <taxon>Pterygota</taxon>
        <taxon>Neoptera</taxon>
        <taxon>Endopterygota</taxon>
        <taxon>Lepidoptera</taxon>
        <taxon>Glossata</taxon>
        <taxon>Ditrysia</taxon>
        <taxon>Papilionoidea</taxon>
        <taxon>Nymphalidae</taxon>
        <taxon>Nymphalinae</taxon>
        <taxon>Vanessa</taxon>
    </lineage>
</organism>
<dbReference type="OMA" id="ARRVHWA"/>
<dbReference type="AlphaFoldDB" id="A0A8B8HMU7"/>
<dbReference type="PROSITE" id="PS51034">
    <property type="entry name" value="ZP_2"/>
    <property type="match status" value="1"/>
</dbReference>
<dbReference type="PANTHER" id="PTHR47327">
    <property type="entry name" value="FI18240P1-RELATED"/>
    <property type="match status" value="1"/>
</dbReference>
<evidence type="ECO:0000313" key="6">
    <source>
        <dbReference type="RefSeq" id="XP_026484836.2"/>
    </source>
</evidence>
<dbReference type="PANTHER" id="PTHR47327:SF8">
    <property type="entry name" value="FI17836P1"/>
    <property type="match status" value="1"/>
</dbReference>
<dbReference type="Gene3D" id="3.50.4.10">
    <property type="entry name" value="Hepatocyte Growth Factor"/>
    <property type="match status" value="1"/>
</dbReference>
<dbReference type="GO" id="GO:0009653">
    <property type="term" value="P:anatomical structure morphogenesis"/>
    <property type="evidence" value="ECO:0007669"/>
    <property type="project" value="TreeGrafter"/>
</dbReference>
<feature type="domain" description="ZP" evidence="4">
    <location>
        <begin position="309"/>
        <end position="572"/>
    </location>
</feature>
<reference evidence="6" key="1">
    <citation type="submission" date="2025-08" db="UniProtKB">
        <authorList>
            <consortium name="RefSeq"/>
        </authorList>
    </citation>
    <scope>IDENTIFICATION</scope>
    <source>
        <tissue evidence="6">Whole body</tissue>
    </source>
</reference>
<dbReference type="InterPro" id="IPR003609">
    <property type="entry name" value="Pan_app"/>
</dbReference>
<sequence>MMQYGKIVCVILFTLTAYSEPRCSPTQSQTFVRWSGMSPDEATPVFVYSASGDEESLTGACLARCRELEDCAAVIVAYTKGNCQGIAMSHTTQFHADNDVAYFNKICLKSSHNCDNSWWSLESTPGYYLNSEGSNVKVITNTTVEQCYNAVFSTNDKFYRSAQWIYADSTPEAFVLSDSLIGNCILNGENKFTEPESYRVSNYYTVYIENQCGHDYPKKIDRCSYEEYYNQTLKHVDLTAKNYTKDECKLACESEKRFVCRGFTWTVAPSRGLCDLHGEDLVTTGSWLLRRVTGATYYRRVICLNISVECEGSHLVVTYRPRGLFRGRMYVPGRSERCSARALTPPGPVRLALPLHGDCDVNFAYAITKGPTGTVNRTMAYVMLMIQTNPIIQTAGDRWVRVGCSPGSGARGYTKVDATVAVKDSGRPSLASESSNEDIDNRGASAVFGAGAPLAMYAVRAHDGHTGALALGEPLELRIETTDESEIEAYHLVASSRLGDSSVLLLDSRGCPTGQVDFPSFTRSRVGGMQRLSAQFKAFRFPTSQVVRFSIMVRFCDGKCPTKNCGKIEQLRNARDANDTFGATDAQVSEVANQEQAWATAVRTGCGDAERVPLELQLLVGAKPVLSDTLVRADHRSALPDDARPTDSAMVCVHELLLVALMLAWLAVQVLLLLGCCVLVKRYRNLAEMNMQKDYHSFDNVGFETSSTHRRVHWPDQNIDIIHAT</sequence>
<evidence type="ECO:0000256" key="1">
    <source>
        <dbReference type="SAM" id="Phobius"/>
    </source>
</evidence>
<feature type="chain" id="PRO_5045114773" evidence="2">
    <location>
        <begin position="20"/>
        <end position="725"/>
    </location>
</feature>
<dbReference type="PROSITE" id="PS50948">
    <property type="entry name" value="PAN"/>
    <property type="match status" value="1"/>
</dbReference>
<protein>
    <submittedName>
        <fullName evidence="6">Uncharacterized protein LOC113392553 isoform X1</fullName>
    </submittedName>
</protein>
<feature type="domain" description="Apple" evidence="3">
    <location>
        <begin position="223"/>
        <end position="303"/>
    </location>
</feature>
<accession>A0A8B8HMU7</accession>
<dbReference type="InterPro" id="IPR052774">
    <property type="entry name" value="Celegans_DevNeuronal_Protein"/>
</dbReference>
<evidence type="ECO:0000259" key="4">
    <source>
        <dbReference type="PROSITE" id="PS51034"/>
    </source>
</evidence>
<dbReference type="RefSeq" id="XP_026484836.2">
    <property type="nucleotide sequence ID" value="XM_026629051.2"/>
</dbReference>
<evidence type="ECO:0000256" key="2">
    <source>
        <dbReference type="SAM" id="SignalP"/>
    </source>
</evidence>
<keyword evidence="1" id="KW-0472">Membrane</keyword>
<dbReference type="SMART" id="SM00473">
    <property type="entry name" value="PAN_AP"/>
    <property type="match status" value="1"/>
</dbReference>
<dbReference type="Pfam" id="PF00024">
    <property type="entry name" value="PAN_1"/>
    <property type="match status" value="1"/>
</dbReference>
<dbReference type="Proteomes" id="UP001652626">
    <property type="component" value="Chromosome 10"/>
</dbReference>